<name>A0ABY5FYT5_9MICO</name>
<feature type="transmembrane region" description="Helical" evidence="4">
    <location>
        <begin position="109"/>
        <end position="128"/>
    </location>
</feature>
<organism evidence="6 7">
    <name type="scientific">Microcella humidisoli</name>
    <dbReference type="NCBI Taxonomy" id="2963406"/>
    <lineage>
        <taxon>Bacteria</taxon>
        <taxon>Bacillati</taxon>
        <taxon>Actinomycetota</taxon>
        <taxon>Actinomycetes</taxon>
        <taxon>Micrococcales</taxon>
        <taxon>Microbacteriaceae</taxon>
        <taxon>Microcella</taxon>
    </lineage>
</organism>
<dbReference type="Gene3D" id="3.30.565.10">
    <property type="entry name" value="Histidine kinase-like ATPase, C-terminal domain"/>
    <property type="match status" value="1"/>
</dbReference>
<evidence type="ECO:0000259" key="5">
    <source>
        <dbReference type="Pfam" id="PF02518"/>
    </source>
</evidence>
<keyword evidence="3" id="KW-0902">Two-component regulatory system</keyword>
<gene>
    <name evidence="6" type="ORF">NNL39_01965</name>
</gene>
<dbReference type="InterPro" id="IPR050482">
    <property type="entry name" value="Sensor_HK_TwoCompSys"/>
</dbReference>
<dbReference type="RefSeq" id="WP_255160033.1">
    <property type="nucleotide sequence ID" value="NZ_CP101497.1"/>
</dbReference>
<feature type="transmembrane region" description="Helical" evidence="4">
    <location>
        <begin position="77"/>
        <end position="97"/>
    </location>
</feature>
<protein>
    <recommendedName>
        <fullName evidence="5">Histidine kinase/HSP90-like ATPase domain-containing protein</fullName>
    </recommendedName>
</protein>
<evidence type="ECO:0000256" key="2">
    <source>
        <dbReference type="ARBA" id="ARBA00022777"/>
    </source>
</evidence>
<evidence type="ECO:0000256" key="4">
    <source>
        <dbReference type="SAM" id="Phobius"/>
    </source>
</evidence>
<evidence type="ECO:0000256" key="1">
    <source>
        <dbReference type="ARBA" id="ARBA00022679"/>
    </source>
</evidence>
<proteinExistence type="predicted"/>
<keyword evidence="1" id="KW-0808">Transferase</keyword>
<keyword evidence="2" id="KW-0418">Kinase</keyword>
<keyword evidence="4" id="KW-1133">Transmembrane helix</keyword>
<feature type="transmembrane region" description="Helical" evidence="4">
    <location>
        <begin position="135"/>
        <end position="153"/>
    </location>
</feature>
<dbReference type="PANTHER" id="PTHR24421:SF61">
    <property type="entry name" value="OXYGEN SENSOR HISTIDINE KINASE NREB"/>
    <property type="match status" value="1"/>
</dbReference>
<dbReference type="Proteomes" id="UP001060039">
    <property type="component" value="Chromosome"/>
</dbReference>
<feature type="transmembrane region" description="Helical" evidence="4">
    <location>
        <begin position="25"/>
        <end position="44"/>
    </location>
</feature>
<dbReference type="PANTHER" id="PTHR24421">
    <property type="entry name" value="NITRATE/NITRITE SENSOR PROTEIN NARX-RELATED"/>
    <property type="match status" value="1"/>
</dbReference>
<dbReference type="SUPFAM" id="SSF55874">
    <property type="entry name" value="ATPase domain of HSP90 chaperone/DNA topoisomerase II/histidine kinase"/>
    <property type="match status" value="1"/>
</dbReference>
<keyword evidence="7" id="KW-1185">Reference proteome</keyword>
<sequence>MTAVALPRSVAARITVRGLATAQRVIAATGAFLAGAVVVDVLAARGLVAQAPLVVAPYLGMGLLALLLLWRPGRLTAVGYIAGGAVLAVAAPVLLLAADPAAADAGPYLLNRVATAVCLVGAVSGRALSGVLWSSAAYIVAELSLQLGLMLAGSSGPSGTGPVIIFAISFVTYATLALAQRQSDRQFRSLSRVADEVLGADRRRALEHRAAGIVHDTVLADLALISRSPGPLTPRAREVLTEHLRIVADSTVAEPSTAPAAGSVLGDALLELAAEYQWSGLRVDVSGAELISDEVPGATRHAVLGAARAALDNVVRHAGTDRAELVAGVRGGALTVLIVDDGHGFAPTEVAEDRLGLRMSINERIEQVGGSVRVWSGPEGTTIMMTVPVPGGES</sequence>
<feature type="transmembrane region" description="Helical" evidence="4">
    <location>
        <begin position="159"/>
        <end position="179"/>
    </location>
</feature>
<dbReference type="InterPro" id="IPR036890">
    <property type="entry name" value="HATPase_C_sf"/>
</dbReference>
<evidence type="ECO:0000313" key="6">
    <source>
        <dbReference type="EMBL" id="UTT62901.1"/>
    </source>
</evidence>
<dbReference type="Pfam" id="PF02518">
    <property type="entry name" value="HATPase_c"/>
    <property type="match status" value="1"/>
</dbReference>
<dbReference type="EMBL" id="CP101497">
    <property type="protein sequence ID" value="UTT62901.1"/>
    <property type="molecule type" value="Genomic_DNA"/>
</dbReference>
<accession>A0ABY5FYT5</accession>
<reference evidence="6" key="1">
    <citation type="submission" date="2022-07" db="EMBL/GenBank/DDBJ databases">
        <title>Taxonomic analysis of Microcella humidisoli nov. sp., isolated from riverside soil.</title>
        <authorList>
            <person name="Molina K.M."/>
            <person name="Kim S.B."/>
        </authorList>
    </citation>
    <scope>NUCLEOTIDE SEQUENCE</scope>
    <source>
        <strain evidence="6">MMS21-STM10</strain>
    </source>
</reference>
<dbReference type="InterPro" id="IPR003594">
    <property type="entry name" value="HATPase_dom"/>
</dbReference>
<feature type="domain" description="Histidine kinase/HSP90-like ATPase" evidence="5">
    <location>
        <begin position="309"/>
        <end position="390"/>
    </location>
</feature>
<feature type="transmembrane region" description="Helical" evidence="4">
    <location>
        <begin position="50"/>
        <end position="70"/>
    </location>
</feature>
<evidence type="ECO:0000256" key="3">
    <source>
        <dbReference type="ARBA" id="ARBA00023012"/>
    </source>
</evidence>
<keyword evidence="4" id="KW-0472">Membrane</keyword>
<evidence type="ECO:0000313" key="7">
    <source>
        <dbReference type="Proteomes" id="UP001060039"/>
    </source>
</evidence>
<keyword evidence="4" id="KW-0812">Transmembrane</keyword>